<reference evidence="8 10" key="2">
    <citation type="submission" date="2019-08" db="EMBL/GenBank/DDBJ databases">
        <title>Genome of Algoriphagus ratkowskyi IC026.</title>
        <authorList>
            <person name="Bowman J.P."/>
        </authorList>
    </citation>
    <scope>NUCLEOTIDE SEQUENCE [LARGE SCALE GENOMIC DNA]</scope>
    <source>
        <strain evidence="8 10">IC026</strain>
    </source>
</reference>
<dbReference type="GO" id="GO:0005886">
    <property type="term" value="C:plasma membrane"/>
    <property type="evidence" value="ECO:0007669"/>
    <property type="project" value="UniProtKB-SubCell"/>
</dbReference>
<proteinExistence type="predicted"/>
<dbReference type="Proteomes" id="UP000249115">
    <property type="component" value="Unassembled WGS sequence"/>
</dbReference>
<evidence type="ECO:0000256" key="4">
    <source>
        <dbReference type="ARBA" id="ARBA00022989"/>
    </source>
</evidence>
<evidence type="ECO:0000256" key="3">
    <source>
        <dbReference type="ARBA" id="ARBA00022692"/>
    </source>
</evidence>
<feature type="transmembrane region" description="Helical" evidence="6">
    <location>
        <begin position="349"/>
        <end position="372"/>
    </location>
</feature>
<keyword evidence="5 6" id="KW-0472">Membrane</keyword>
<evidence type="ECO:0000313" key="9">
    <source>
        <dbReference type="Proteomes" id="UP000249115"/>
    </source>
</evidence>
<sequence>MSTKPVAVHRIFSGSVWGILAKILDAAAKFVTIPLLVGYYGKADYGLIALAFSLNAYLRLMDLGMNVGSVRFFSMWEAKSDWQNIGKASRSSIIFYGTIGVINALIFMFMANYGHFFFNLNQNQIPTYKIMMYILSASTVLNWLSNVIIQLLSAKDELGYVNRVTVVSSVLNFVVAIAAIHFKWSLPQYFLFYTISTLVPIPLNILRLRVFPVPLGELLTPKWDGKIFKEIIGYSSAIFLMGLFQLTANELRPILLAKFASGIDVLTDYRVIQTIAMLIISFGTIFLQVLLPSASKVYQEGNHSKMEKMVFIATRFISIFLSFIVFLLVLNSESILLLYMGKDYLHLAIWLNIWLITVLLNMHNTPVASLVLSSGKTRFLIYSSATACILSIPITIILAPTMNVGAAVIGYLAYMLIQIGFFYVYYIPKVLNLDSKKIFFGAFAPSVLASIIAFAIAYGVGKWLDMPMGLWKMIVSSMIFTTVFATFHFLFIIKSADIEFLRTKLLKRKPSNEQE</sequence>
<reference evidence="7 9" key="1">
    <citation type="submission" date="2018-06" db="EMBL/GenBank/DDBJ databases">
        <title>Genomic Encyclopedia of Archaeal and Bacterial Type Strains, Phase II (KMG-II): from individual species to whole genera.</title>
        <authorList>
            <person name="Goeker M."/>
        </authorList>
    </citation>
    <scope>NUCLEOTIDE SEQUENCE [LARGE SCALE GENOMIC DNA]</scope>
    <source>
        <strain evidence="7 9">DSM 22686</strain>
    </source>
</reference>
<dbReference type="PANTHER" id="PTHR30250">
    <property type="entry name" value="PST FAMILY PREDICTED COLANIC ACID TRANSPORTER"/>
    <property type="match status" value="1"/>
</dbReference>
<evidence type="ECO:0000256" key="1">
    <source>
        <dbReference type="ARBA" id="ARBA00004651"/>
    </source>
</evidence>
<feature type="transmembrane region" description="Helical" evidence="6">
    <location>
        <begin position="93"/>
        <end position="118"/>
    </location>
</feature>
<comment type="caution">
    <text evidence="7">The sequence shown here is derived from an EMBL/GenBank/DDBJ whole genome shotgun (WGS) entry which is preliminary data.</text>
</comment>
<dbReference type="AlphaFoldDB" id="A0A2W7RMP1"/>
<feature type="transmembrane region" description="Helical" evidence="6">
    <location>
        <begin position="404"/>
        <end position="426"/>
    </location>
</feature>
<dbReference type="RefSeq" id="WP_086499490.1">
    <property type="nucleotide sequence ID" value="NZ_MSSV01000003.1"/>
</dbReference>
<feature type="transmembrane region" description="Helical" evidence="6">
    <location>
        <begin position="130"/>
        <end position="152"/>
    </location>
</feature>
<feature type="transmembrane region" description="Helical" evidence="6">
    <location>
        <begin position="231"/>
        <end position="251"/>
    </location>
</feature>
<evidence type="ECO:0000256" key="5">
    <source>
        <dbReference type="ARBA" id="ARBA00023136"/>
    </source>
</evidence>
<dbReference type="PANTHER" id="PTHR30250:SF26">
    <property type="entry name" value="PSMA PROTEIN"/>
    <property type="match status" value="1"/>
</dbReference>
<dbReference type="OrthoDB" id="813918at2"/>
<dbReference type="EMBL" id="QKZU01000003">
    <property type="protein sequence ID" value="PZX59760.1"/>
    <property type="molecule type" value="Genomic_DNA"/>
</dbReference>
<evidence type="ECO:0000313" key="8">
    <source>
        <dbReference type="EMBL" id="TXD78528.1"/>
    </source>
</evidence>
<keyword evidence="2" id="KW-1003">Cell membrane</keyword>
<feature type="transmembrane region" description="Helical" evidence="6">
    <location>
        <begin position="164"/>
        <end position="184"/>
    </location>
</feature>
<dbReference type="Proteomes" id="UP000321927">
    <property type="component" value="Unassembled WGS sequence"/>
</dbReference>
<evidence type="ECO:0000256" key="6">
    <source>
        <dbReference type="SAM" id="Phobius"/>
    </source>
</evidence>
<dbReference type="InterPro" id="IPR050833">
    <property type="entry name" value="Poly_Biosynth_Transport"/>
</dbReference>
<name>A0A2W7RMP1_9BACT</name>
<feature type="transmembrane region" description="Helical" evidence="6">
    <location>
        <begin position="473"/>
        <end position="493"/>
    </location>
</feature>
<feature type="transmembrane region" description="Helical" evidence="6">
    <location>
        <begin position="312"/>
        <end position="329"/>
    </location>
</feature>
<evidence type="ECO:0000256" key="2">
    <source>
        <dbReference type="ARBA" id="ARBA00022475"/>
    </source>
</evidence>
<feature type="transmembrane region" description="Helical" evidence="6">
    <location>
        <begin position="271"/>
        <end position="291"/>
    </location>
</feature>
<accession>A0A2W7RMP1</accession>
<keyword evidence="4 6" id="KW-1133">Transmembrane helix</keyword>
<feature type="transmembrane region" description="Helical" evidence="6">
    <location>
        <begin position="190"/>
        <end position="210"/>
    </location>
</feature>
<gene>
    <name evidence="8" type="ORF">ESW18_06975</name>
    <name evidence="7" type="ORF">LV84_00969</name>
</gene>
<feature type="transmembrane region" description="Helical" evidence="6">
    <location>
        <begin position="379"/>
        <end position="398"/>
    </location>
</feature>
<protein>
    <submittedName>
        <fullName evidence="7">O-antigen/teichoic acid export membrane protein</fullName>
    </submittedName>
</protein>
<organism evidence="7 9">
    <name type="scientific">Algoriphagus ratkowskyi</name>
    <dbReference type="NCBI Taxonomy" id="57028"/>
    <lineage>
        <taxon>Bacteria</taxon>
        <taxon>Pseudomonadati</taxon>
        <taxon>Bacteroidota</taxon>
        <taxon>Cytophagia</taxon>
        <taxon>Cytophagales</taxon>
        <taxon>Cyclobacteriaceae</taxon>
        <taxon>Algoriphagus</taxon>
    </lineage>
</organism>
<comment type="subcellular location">
    <subcellularLocation>
        <location evidence="1">Cell membrane</location>
        <topology evidence="1">Multi-pass membrane protein</topology>
    </subcellularLocation>
</comment>
<evidence type="ECO:0000313" key="7">
    <source>
        <dbReference type="EMBL" id="PZX59760.1"/>
    </source>
</evidence>
<evidence type="ECO:0000313" key="10">
    <source>
        <dbReference type="Proteomes" id="UP000321927"/>
    </source>
</evidence>
<feature type="transmembrane region" description="Helical" evidence="6">
    <location>
        <begin position="438"/>
        <end position="461"/>
    </location>
</feature>
<keyword evidence="10" id="KW-1185">Reference proteome</keyword>
<keyword evidence="3 6" id="KW-0812">Transmembrane</keyword>
<dbReference type="EMBL" id="VORV01000004">
    <property type="protein sequence ID" value="TXD78528.1"/>
    <property type="molecule type" value="Genomic_DNA"/>
</dbReference>